<keyword evidence="2" id="KW-1185">Reference proteome</keyword>
<name>A0A0C3A7E5_9AGAM</name>
<accession>A0A0C3A7E5</accession>
<sequence>MRLDEVDGGMVVTQGTAISSLGPNTLQFNFHVAQIHVLDALGDATSAQSCFSTQL</sequence>
<evidence type="ECO:0000313" key="2">
    <source>
        <dbReference type="Proteomes" id="UP000053989"/>
    </source>
</evidence>
<dbReference type="AlphaFoldDB" id="A0A0C3A7E5"/>
<dbReference type="EMBL" id="KN822058">
    <property type="protein sequence ID" value="KIM60762.1"/>
    <property type="molecule type" value="Genomic_DNA"/>
</dbReference>
<reference evidence="1 2" key="1">
    <citation type="submission" date="2014-04" db="EMBL/GenBank/DDBJ databases">
        <authorList>
            <consortium name="DOE Joint Genome Institute"/>
            <person name="Kuo A."/>
            <person name="Kohler A."/>
            <person name="Nagy L.G."/>
            <person name="Floudas D."/>
            <person name="Copeland A."/>
            <person name="Barry K.W."/>
            <person name="Cichocki N."/>
            <person name="Veneault-Fourrey C."/>
            <person name="LaButti K."/>
            <person name="Lindquist E.A."/>
            <person name="Lipzen A."/>
            <person name="Lundell T."/>
            <person name="Morin E."/>
            <person name="Murat C."/>
            <person name="Sun H."/>
            <person name="Tunlid A."/>
            <person name="Henrissat B."/>
            <person name="Grigoriev I.V."/>
            <person name="Hibbett D.S."/>
            <person name="Martin F."/>
            <person name="Nordberg H.P."/>
            <person name="Cantor M.N."/>
            <person name="Hua S.X."/>
        </authorList>
    </citation>
    <scope>NUCLEOTIDE SEQUENCE [LARGE SCALE GENOMIC DNA]</scope>
    <source>
        <strain evidence="1 2">Foug A</strain>
    </source>
</reference>
<proteinExistence type="predicted"/>
<evidence type="ECO:0000313" key="1">
    <source>
        <dbReference type="EMBL" id="KIM60762.1"/>
    </source>
</evidence>
<dbReference type="InParanoid" id="A0A0C3A7E5"/>
<dbReference type="HOGENOM" id="CLU_3033732_0_0_1"/>
<organism evidence="1 2">
    <name type="scientific">Scleroderma citrinum Foug A</name>
    <dbReference type="NCBI Taxonomy" id="1036808"/>
    <lineage>
        <taxon>Eukaryota</taxon>
        <taxon>Fungi</taxon>
        <taxon>Dikarya</taxon>
        <taxon>Basidiomycota</taxon>
        <taxon>Agaricomycotina</taxon>
        <taxon>Agaricomycetes</taxon>
        <taxon>Agaricomycetidae</taxon>
        <taxon>Boletales</taxon>
        <taxon>Sclerodermatineae</taxon>
        <taxon>Sclerodermataceae</taxon>
        <taxon>Scleroderma</taxon>
    </lineage>
</organism>
<protein>
    <submittedName>
        <fullName evidence="1">Uncharacterized protein</fullName>
    </submittedName>
</protein>
<reference evidence="2" key="2">
    <citation type="submission" date="2015-01" db="EMBL/GenBank/DDBJ databases">
        <title>Evolutionary Origins and Diversification of the Mycorrhizal Mutualists.</title>
        <authorList>
            <consortium name="DOE Joint Genome Institute"/>
            <consortium name="Mycorrhizal Genomics Consortium"/>
            <person name="Kohler A."/>
            <person name="Kuo A."/>
            <person name="Nagy L.G."/>
            <person name="Floudas D."/>
            <person name="Copeland A."/>
            <person name="Barry K.W."/>
            <person name="Cichocki N."/>
            <person name="Veneault-Fourrey C."/>
            <person name="LaButti K."/>
            <person name="Lindquist E.A."/>
            <person name="Lipzen A."/>
            <person name="Lundell T."/>
            <person name="Morin E."/>
            <person name="Murat C."/>
            <person name="Riley R."/>
            <person name="Ohm R."/>
            <person name="Sun H."/>
            <person name="Tunlid A."/>
            <person name="Henrissat B."/>
            <person name="Grigoriev I.V."/>
            <person name="Hibbett D.S."/>
            <person name="Martin F."/>
        </authorList>
    </citation>
    <scope>NUCLEOTIDE SEQUENCE [LARGE SCALE GENOMIC DNA]</scope>
    <source>
        <strain evidence="2">Foug A</strain>
    </source>
</reference>
<dbReference type="Proteomes" id="UP000053989">
    <property type="component" value="Unassembled WGS sequence"/>
</dbReference>
<gene>
    <name evidence="1" type="ORF">SCLCIDRAFT_1216470</name>
</gene>